<sequence length="895" mass="100258">MSDWDEHHYGVNVICERLSNAKQTCEEIKKLYHDRSQMEGDYGDRLLKLSQLIVGQDEDGTLAESLSHIPSALETTARAHMDLAQQLQHHLHSPLDSFINEQKDLYTTKQQEIQTMIKAKEASNEELTRTKEAYVIECTKLNEIYHYLQEEYTTATKEERTQAEADRDACLQSIERAEQDYRQSIDTHNSNVQAWVNQWQITCDMYQQLEEKRIRFVRSSLWAFANMMSSVYIVDDQCCERIRTALELTDVDKDIHTFVEKHGTGRSLPDLVEFETCMPPPPPLITTTTHQPMDFDRQNSIETKTLPSMPTAQRNLEGDDDKEDVSSQRNIVHTHQDDVSTPPLSSSSSQQEPPKKRQSEAMAFAAQAIENMLLDDAEKNKETPVTLSEHKLAPQHLPSTTHNDNDNTHTSLSEQPPSQPIANTVLLSLKKEPTDRPSSVKSTESGTGTRFKPVPNPTFARTSQPVSAPPAIPSSPTADHDNNSNNKTTATITEDSVDPPLAELISAAALVTEGNHSHNNDPIHLTDDDDDDGDNDNDKPSPMRPPPKDEKWVISSIRRPQMVPVRSPNARTTTPRGSMIIPTDQQQPSPESNVNTSRRPHPPLKIEIPHKNETQAAAKEAVARGRAHRSSSPQQKPYPQDEAGGIRPPPWQQQEEQRHLYANVATTQQQQQRYSHFTPPQQQQQPLQRYGSVSGPRAIDTSPKNTTTTTTNNATPGNKASTNEFSKFMKGVLKSDRPPVSSIEPQETSAGSKKSNHHGRFSLGIFGNAKKDKQRGESPQQRQQQQQVHQQPQQQQQQRQVPKETLISGPPGGIHTASNPSLPMETVSIPPTKVLHYARAVWSFTATIPMEMSFSAGDRLAIVKKQADGWWEAELTVGATKTRGLVPGNYMESEV</sequence>
<keyword evidence="5" id="KW-0206">Cytoskeleton</keyword>
<dbReference type="CDD" id="cd00174">
    <property type="entry name" value="SH3"/>
    <property type="match status" value="1"/>
</dbReference>
<dbReference type="Proteomes" id="UP000078561">
    <property type="component" value="Unassembled WGS sequence"/>
</dbReference>
<dbReference type="FunCoup" id="A0A163LZ14">
    <property type="interactions" value="47"/>
</dbReference>
<feature type="region of interest" description="Disordered" evidence="8">
    <location>
        <begin position="390"/>
        <end position="498"/>
    </location>
</feature>
<feature type="compositionally biased region" description="Polar residues" evidence="8">
    <location>
        <begin position="300"/>
        <end position="314"/>
    </location>
</feature>
<dbReference type="GO" id="GO:0030036">
    <property type="term" value="P:actin cytoskeleton organization"/>
    <property type="evidence" value="ECO:0007669"/>
    <property type="project" value="UniProtKB-ARBA"/>
</dbReference>
<comment type="subcellular location">
    <subcellularLocation>
        <location evidence="1">Cytoplasm</location>
        <location evidence="1">Cytoskeleton</location>
    </subcellularLocation>
</comment>
<feature type="compositionally biased region" description="Low complexity" evidence="8">
    <location>
        <begin position="705"/>
        <end position="715"/>
    </location>
</feature>
<dbReference type="InterPro" id="IPR031160">
    <property type="entry name" value="F_BAR_dom"/>
</dbReference>
<evidence type="ECO:0000256" key="8">
    <source>
        <dbReference type="SAM" id="MobiDB-lite"/>
    </source>
</evidence>
<dbReference type="SUPFAM" id="SSF50044">
    <property type="entry name" value="SH3-domain"/>
    <property type="match status" value="1"/>
</dbReference>
<evidence type="ECO:0000259" key="9">
    <source>
        <dbReference type="PROSITE" id="PS50002"/>
    </source>
</evidence>
<evidence type="ECO:0000256" key="7">
    <source>
        <dbReference type="PROSITE-ProRule" id="PRU01077"/>
    </source>
</evidence>
<dbReference type="InterPro" id="IPR001060">
    <property type="entry name" value="FCH_dom"/>
</dbReference>
<feature type="compositionally biased region" description="Polar residues" evidence="8">
    <location>
        <begin position="583"/>
        <end position="597"/>
    </location>
</feature>
<feature type="region of interest" description="Disordered" evidence="8">
    <location>
        <begin position="514"/>
        <end position="825"/>
    </location>
</feature>
<dbReference type="Gene3D" id="1.20.1270.60">
    <property type="entry name" value="Arfaptin homology (AH) domain/BAR domain"/>
    <property type="match status" value="1"/>
</dbReference>
<feature type="compositionally biased region" description="Low complexity" evidence="8">
    <location>
        <begin position="679"/>
        <end position="688"/>
    </location>
</feature>
<evidence type="ECO:0000256" key="6">
    <source>
        <dbReference type="PROSITE-ProRule" id="PRU00192"/>
    </source>
</evidence>
<dbReference type="OrthoDB" id="27823at2759"/>
<feature type="compositionally biased region" description="Polar residues" evidence="8">
    <location>
        <begin position="411"/>
        <end position="426"/>
    </location>
</feature>
<organism evidence="11">
    <name type="scientific">Absidia glauca</name>
    <name type="common">Pin mould</name>
    <dbReference type="NCBI Taxonomy" id="4829"/>
    <lineage>
        <taxon>Eukaryota</taxon>
        <taxon>Fungi</taxon>
        <taxon>Fungi incertae sedis</taxon>
        <taxon>Mucoromycota</taxon>
        <taxon>Mucoromycotina</taxon>
        <taxon>Mucoromycetes</taxon>
        <taxon>Mucorales</taxon>
        <taxon>Cunninghamellaceae</taxon>
        <taxon>Absidia</taxon>
    </lineage>
</organism>
<dbReference type="Pfam" id="PF00611">
    <property type="entry name" value="FCH"/>
    <property type="match status" value="1"/>
</dbReference>
<dbReference type="InterPro" id="IPR027267">
    <property type="entry name" value="AH/BAR_dom_sf"/>
</dbReference>
<dbReference type="SMART" id="SM00055">
    <property type="entry name" value="FCH"/>
    <property type="match status" value="1"/>
</dbReference>
<dbReference type="PANTHER" id="PTHR23065:SF7">
    <property type="entry name" value="NOSTRIN, ISOFORM H"/>
    <property type="match status" value="1"/>
</dbReference>
<gene>
    <name evidence="11" type="primary">ABSGL_05373.1 scaffold 6959</name>
</gene>
<evidence type="ECO:0000313" key="11">
    <source>
        <dbReference type="EMBL" id="SAL99728.1"/>
    </source>
</evidence>
<evidence type="ECO:0000256" key="1">
    <source>
        <dbReference type="ARBA" id="ARBA00004245"/>
    </source>
</evidence>
<dbReference type="Pfam" id="PF00018">
    <property type="entry name" value="SH3_1"/>
    <property type="match status" value="1"/>
</dbReference>
<dbReference type="PROSITE" id="PS50002">
    <property type="entry name" value="SH3"/>
    <property type="match status" value="1"/>
</dbReference>
<protein>
    <recommendedName>
        <fullName evidence="13">SH3 domain-containing protein</fullName>
    </recommendedName>
</protein>
<evidence type="ECO:0000256" key="3">
    <source>
        <dbReference type="ARBA" id="ARBA00022490"/>
    </source>
</evidence>
<feature type="compositionally biased region" description="Low complexity" evidence="8">
    <location>
        <begin position="340"/>
        <end position="352"/>
    </location>
</feature>
<feature type="compositionally biased region" description="Polar residues" evidence="8">
    <location>
        <begin position="743"/>
        <end position="753"/>
    </location>
</feature>
<dbReference type="SMART" id="SM00326">
    <property type="entry name" value="SH3"/>
    <property type="match status" value="1"/>
</dbReference>
<dbReference type="PROSITE" id="PS51741">
    <property type="entry name" value="F_BAR"/>
    <property type="match status" value="1"/>
</dbReference>
<feature type="compositionally biased region" description="Polar residues" evidence="8">
    <location>
        <begin position="436"/>
        <end position="448"/>
    </location>
</feature>
<dbReference type="InterPro" id="IPR001452">
    <property type="entry name" value="SH3_domain"/>
</dbReference>
<dbReference type="STRING" id="4829.A0A163LZ14"/>
<dbReference type="InParanoid" id="A0A163LZ14"/>
<feature type="domain" description="SH3" evidence="9">
    <location>
        <begin position="833"/>
        <end position="895"/>
    </location>
</feature>
<name>A0A163LZ14_ABSGL</name>
<dbReference type="Gene3D" id="2.30.30.40">
    <property type="entry name" value="SH3 Domains"/>
    <property type="match status" value="1"/>
</dbReference>
<evidence type="ECO:0000313" key="12">
    <source>
        <dbReference type="Proteomes" id="UP000078561"/>
    </source>
</evidence>
<dbReference type="OMA" id="MHSPMMQ"/>
<dbReference type="InterPro" id="IPR036028">
    <property type="entry name" value="SH3-like_dom_sf"/>
</dbReference>
<accession>A0A163LZ14</accession>
<reference evidence="11" key="1">
    <citation type="submission" date="2016-04" db="EMBL/GenBank/DDBJ databases">
        <authorList>
            <person name="Evans L.H."/>
            <person name="Alamgir A."/>
            <person name="Owens N."/>
            <person name="Weber N.D."/>
            <person name="Virtaneva K."/>
            <person name="Barbian K."/>
            <person name="Babar A."/>
            <person name="Rosenke K."/>
        </authorList>
    </citation>
    <scope>NUCLEOTIDE SEQUENCE [LARGE SCALE GENOMIC DNA]</scope>
    <source>
        <strain evidence="11">CBS 101.48</strain>
    </source>
</reference>
<dbReference type="SUPFAM" id="SSF103657">
    <property type="entry name" value="BAR/IMD domain-like"/>
    <property type="match status" value="1"/>
</dbReference>
<dbReference type="GO" id="GO:0030864">
    <property type="term" value="C:cortical actin cytoskeleton"/>
    <property type="evidence" value="ECO:0007669"/>
    <property type="project" value="UniProtKB-ARBA"/>
</dbReference>
<dbReference type="PANTHER" id="PTHR23065">
    <property type="entry name" value="PROLINE-SERINE-THREONINE PHOSPHATASE INTERACTING PROTEIN 1"/>
    <property type="match status" value="1"/>
</dbReference>
<evidence type="ECO:0000256" key="4">
    <source>
        <dbReference type="ARBA" id="ARBA00022553"/>
    </source>
</evidence>
<keyword evidence="4" id="KW-0597">Phosphoprotein</keyword>
<dbReference type="AlphaFoldDB" id="A0A163LZ14"/>
<dbReference type="EMBL" id="LT552960">
    <property type="protein sequence ID" value="SAL99728.1"/>
    <property type="molecule type" value="Genomic_DNA"/>
</dbReference>
<evidence type="ECO:0008006" key="13">
    <source>
        <dbReference type="Google" id="ProtNLM"/>
    </source>
</evidence>
<feature type="region of interest" description="Disordered" evidence="8">
    <location>
        <begin position="300"/>
        <end position="360"/>
    </location>
</feature>
<proteinExistence type="predicted"/>
<keyword evidence="3" id="KW-0963">Cytoplasm</keyword>
<feature type="compositionally biased region" description="Polar residues" evidence="8">
    <location>
        <begin position="664"/>
        <end position="675"/>
    </location>
</feature>
<evidence type="ECO:0000256" key="2">
    <source>
        <dbReference type="ARBA" id="ARBA00022443"/>
    </source>
</evidence>
<feature type="compositionally biased region" description="Basic and acidic residues" evidence="8">
    <location>
        <begin position="515"/>
        <end position="526"/>
    </location>
</feature>
<keyword evidence="12" id="KW-1185">Reference proteome</keyword>
<feature type="compositionally biased region" description="Polar residues" evidence="8">
    <location>
        <begin position="716"/>
        <end position="725"/>
    </location>
</feature>
<keyword evidence="2 6" id="KW-0728">SH3 domain</keyword>
<keyword evidence="7" id="KW-0175">Coiled coil</keyword>
<evidence type="ECO:0000256" key="5">
    <source>
        <dbReference type="ARBA" id="ARBA00023212"/>
    </source>
</evidence>
<feature type="compositionally biased region" description="Basic and acidic residues" evidence="8">
    <location>
        <begin position="536"/>
        <end position="552"/>
    </location>
</feature>
<evidence type="ECO:0000259" key="10">
    <source>
        <dbReference type="PROSITE" id="PS51741"/>
    </source>
</evidence>
<feature type="domain" description="F-BAR" evidence="10">
    <location>
        <begin position="1"/>
        <end position="254"/>
    </location>
</feature>
<feature type="compositionally biased region" description="Low complexity" evidence="8">
    <location>
        <begin position="779"/>
        <end position="800"/>
    </location>
</feature>
<feature type="compositionally biased region" description="Polar residues" evidence="8">
    <location>
        <begin position="483"/>
        <end position="494"/>
    </location>
</feature>
<dbReference type="GO" id="GO:0032153">
    <property type="term" value="C:cell division site"/>
    <property type="evidence" value="ECO:0007669"/>
    <property type="project" value="TreeGrafter"/>
</dbReference>
<dbReference type="GO" id="GO:0005886">
    <property type="term" value="C:plasma membrane"/>
    <property type="evidence" value="ECO:0007669"/>
    <property type="project" value="TreeGrafter"/>
</dbReference>